<dbReference type="AlphaFoldDB" id="A0A1Z4JDD5"/>
<proteinExistence type="predicted"/>
<keyword evidence="2" id="KW-1185">Reference proteome</keyword>
<name>A0A1Z4JDD5_LEPBY</name>
<dbReference type="EMBL" id="AP018203">
    <property type="protein sequence ID" value="BAY54720.1"/>
    <property type="molecule type" value="Genomic_DNA"/>
</dbReference>
<sequence length="120" mass="13557">MIRLEFIVLSLAVIPSISGSRAARCCPTSRYNRYYCLDDFNEQGRILFDLLCNELGCYGLKKPLEVDLKSEISEFSATIKSQAMSITFQKLKAPNQNEALHQFWSHIHSGLIQVLGLKSS</sequence>
<gene>
    <name evidence="1" type="ORF">NIES2135_15380</name>
</gene>
<protein>
    <submittedName>
        <fullName evidence="1">Uncharacterized protein</fullName>
    </submittedName>
</protein>
<organism evidence="1 2">
    <name type="scientific">Leptolyngbya boryana NIES-2135</name>
    <dbReference type="NCBI Taxonomy" id="1973484"/>
    <lineage>
        <taxon>Bacteria</taxon>
        <taxon>Bacillati</taxon>
        <taxon>Cyanobacteriota</taxon>
        <taxon>Cyanophyceae</taxon>
        <taxon>Leptolyngbyales</taxon>
        <taxon>Leptolyngbyaceae</taxon>
        <taxon>Leptolyngbya group</taxon>
        <taxon>Leptolyngbya</taxon>
    </lineage>
</organism>
<reference evidence="1 2" key="1">
    <citation type="submission" date="2017-06" db="EMBL/GenBank/DDBJ databases">
        <title>Genome sequencing of cyanobaciteial culture collection at National Institute for Environmental Studies (NIES).</title>
        <authorList>
            <person name="Hirose Y."/>
            <person name="Shimura Y."/>
            <person name="Fujisawa T."/>
            <person name="Nakamura Y."/>
            <person name="Kawachi M."/>
        </authorList>
    </citation>
    <scope>NUCLEOTIDE SEQUENCE [LARGE SCALE GENOMIC DNA]</scope>
    <source>
        <strain evidence="1 2">NIES-2135</strain>
    </source>
</reference>
<evidence type="ECO:0000313" key="2">
    <source>
        <dbReference type="Proteomes" id="UP000217895"/>
    </source>
</evidence>
<accession>A0A1Z4JDD5</accession>
<dbReference type="Proteomes" id="UP000217895">
    <property type="component" value="Chromosome"/>
</dbReference>
<evidence type="ECO:0000313" key="1">
    <source>
        <dbReference type="EMBL" id="BAY54720.1"/>
    </source>
</evidence>